<organism evidence="1 2">
    <name type="scientific">Entomophthora muscae</name>
    <dbReference type="NCBI Taxonomy" id="34485"/>
    <lineage>
        <taxon>Eukaryota</taxon>
        <taxon>Fungi</taxon>
        <taxon>Fungi incertae sedis</taxon>
        <taxon>Zoopagomycota</taxon>
        <taxon>Entomophthoromycotina</taxon>
        <taxon>Entomophthoromycetes</taxon>
        <taxon>Entomophthorales</taxon>
        <taxon>Entomophthoraceae</taxon>
        <taxon>Entomophthora</taxon>
    </lineage>
</organism>
<protein>
    <submittedName>
        <fullName evidence="1">Uncharacterized protein</fullName>
    </submittedName>
</protein>
<name>A0ACC2UTJ6_9FUNG</name>
<accession>A0ACC2UTJ6</accession>
<gene>
    <name evidence="1" type="ORF">DSO57_1006467</name>
</gene>
<evidence type="ECO:0000313" key="2">
    <source>
        <dbReference type="Proteomes" id="UP001165960"/>
    </source>
</evidence>
<comment type="caution">
    <text evidence="1">The sequence shown here is derived from an EMBL/GenBank/DDBJ whole genome shotgun (WGS) entry which is preliminary data.</text>
</comment>
<dbReference type="EMBL" id="QTSX02000018">
    <property type="protein sequence ID" value="KAJ9090074.1"/>
    <property type="molecule type" value="Genomic_DNA"/>
</dbReference>
<dbReference type="Proteomes" id="UP001165960">
    <property type="component" value="Unassembled WGS sequence"/>
</dbReference>
<keyword evidence="2" id="KW-1185">Reference proteome</keyword>
<proteinExistence type="predicted"/>
<reference evidence="1" key="1">
    <citation type="submission" date="2022-04" db="EMBL/GenBank/DDBJ databases">
        <title>Genome of the entomopathogenic fungus Entomophthora muscae.</title>
        <authorList>
            <person name="Elya C."/>
            <person name="Lovett B.R."/>
            <person name="Lee E."/>
            <person name="Macias A.M."/>
            <person name="Hajek A.E."/>
            <person name="De Bivort B.L."/>
            <person name="Kasson M.T."/>
            <person name="De Fine Licht H.H."/>
            <person name="Stajich J.E."/>
        </authorList>
    </citation>
    <scope>NUCLEOTIDE SEQUENCE</scope>
    <source>
        <strain evidence="1">Berkeley</strain>
    </source>
</reference>
<evidence type="ECO:0000313" key="1">
    <source>
        <dbReference type="EMBL" id="KAJ9090074.1"/>
    </source>
</evidence>
<sequence>MSHAVQKMSQTPSLMPPAESLRLSRRFRKILKNLMKCQMKTSQDPLGPDKSGQWQTASAERHTAI</sequence>